<feature type="domain" description="Methyltransferase" evidence="1">
    <location>
        <begin position="316"/>
        <end position="407"/>
    </location>
</feature>
<dbReference type="InterPro" id="IPR029063">
    <property type="entry name" value="SAM-dependent_MTases_sf"/>
</dbReference>
<dbReference type="RefSeq" id="WP_184222681.1">
    <property type="nucleotide sequence ID" value="NZ_JACHIP010000013.1"/>
</dbReference>
<organism evidence="2 3">
    <name type="scientific">Granulicella aggregans</name>
    <dbReference type="NCBI Taxonomy" id="474949"/>
    <lineage>
        <taxon>Bacteria</taxon>
        <taxon>Pseudomonadati</taxon>
        <taxon>Acidobacteriota</taxon>
        <taxon>Terriglobia</taxon>
        <taxon>Terriglobales</taxon>
        <taxon>Acidobacteriaceae</taxon>
        <taxon>Granulicella</taxon>
    </lineage>
</organism>
<sequence length="488" mass="54452">MPNNDRTKVIYKKTPESAVVVTNTKVDKAIAKSIRESYDELATEYTCRIANELQHKPFDRSQLLKFSEERRGKGLICDLGCGPGHVARFLHDAGSHVFGVDLSPRMIEEARRLNPNIPFREGDMLRLNLGDETLAGVVAFYSIVNLSEDCLDAVFHEVARVLKPDGVLLAAFHIGNGLVELSELWGHPISLRFFFFQASTVRKSIENAGLTLEGSLEREAYAPKIEHQSRRAYILARKSSAAEDRKAFLHSNQINNDVLSDWLRVYKGSQQADVIRYWDSVAPKYLAMFRNELQGKPFDLAVLRSFAEDLGPLARVCDVGCGPCAHVTSLLADFGLDLVGIDISPVCIDLARKEKPSLNLRVMDAADLQFDECALDGLIAYYLLHYLPRRSWSQVITGFARVLRPGGKLLIVMKRGEGEMWIPDPMGGPVDTFWAACASEELETLLRSAGFHVVSVQSRHPLAQEIAVDRIYLQAERGTRLLDHASSS</sequence>
<dbReference type="GO" id="GO:0008168">
    <property type="term" value="F:methyltransferase activity"/>
    <property type="evidence" value="ECO:0007669"/>
    <property type="project" value="UniProtKB-KW"/>
</dbReference>
<reference evidence="2 3" key="1">
    <citation type="submission" date="2020-08" db="EMBL/GenBank/DDBJ databases">
        <title>Genomic Encyclopedia of Type Strains, Phase IV (KMG-V): Genome sequencing to study the core and pangenomes of soil and plant-associated prokaryotes.</title>
        <authorList>
            <person name="Whitman W."/>
        </authorList>
    </citation>
    <scope>NUCLEOTIDE SEQUENCE [LARGE SCALE GENOMIC DNA]</scope>
    <source>
        <strain evidence="2 3">M8UP14</strain>
    </source>
</reference>
<evidence type="ECO:0000313" key="2">
    <source>
        <dbReference type="EMBL" id="MBB5060398.1"/>
    </source>
</evidence>
<dbReference type="Gene3D" id="3.40.50.150">
    <property type="entry name" value="Vaccinia Virus protein VP39"/>
    <property type="match status" value="2"/>
</dbReference>
<protein>
    <submittedName>
        <fullName evidence="2">SAM-dependent methyltransferase</fullName>
    </submittedName>
</protein>
<evidence type="ECO:0000313" key="3">
    <source>
        <dbReference type="Proteomes" id="UP000540989"/>
    </source>
</evidence>
<keyword evidence="2" id="KW-0489">Methyltransferase</keyword>
<dbReference type="Proteomes" id="UP000540989">
    <property type="component" value="Unassembled WGS sequence"/>
</dbReference>
<accession>A0A7W7ZIA9</accession>
<evidence type="ECO:0000259" key="1">
    <source>
        <dbReference type="Pfam" id="PF13649"/>
    </source>
</evidence>
<feature type="domain" description="Methyltransferase" evidence="1">
    <location>
        <begin position="76"/>
        <end position="166"/>
    </location>
</feature>
<proteinExistence type="predicted"/>
<dbReference type="InterPro" id="IPR041698">
    <property type="entry name" value="Methyltransf_25"/>
</dbReference>
<dbReference type="PANTHER" id="PTHR43591">
    <property type="entry name" value="METHYLTRANSFERASE"/>
    <property type="match status" value="1"/>
</dbReference>
<dbReference type="GO" id="GO:0032259">
    <property type="term" value="P:methylation"/>
    <property type="evidence" value="ECO:0007669"/>
    <property type="project" value="UniProtKB-KW"/>
</dbReference>
<name>A0A7W7ZIA9_9BACT</name>
<keyword evidence="3" id="KW-1185">Reference proteome</keyword>
<gene>
    <name evidence="2" type="ORF">HDF16_005134</name>
</gene>
<dbReference type="AlphaFoldDB" id="A0A7W7ZIA9"/>
<comment type="caution">
    <text evidence="2">The sequence shown here is derived from an EMBL/GenBank/DDBJ whole genome shotgun (WGS) entry which is preliminary data.</text>
</comment>
<dbReference type="Pfam" id="PF13649">
    <property type="entry name" value="Methyltransf_25"/>
    <property type="match status" value="2"/>
</dbReference>
<dbReference type="SUPFAM" id="SSF53335">
    <property type="entry name" value="S-adenosyl-L-methionine-dependent methyltransferases"/>
    <property type="match status" value="2"/>
</dbReference>
<dbReference type="CDD" id="cd02440">
    <property type="entry name" value="AdoMet_MTases"/>
    <property type="match status" value="2"/>
</dbReference>
<dbReference type="EMBL" id="JACHIP010000013">
    <property type="protein sequence ID" value="MBB5060398.1"/>
    <property type="molecule type" value="Genomic_DNA"/>
</dbReference>
<keyword evidence="2" id="KW-0808">Transferase</keyword>